<evidence type="ECO:0000313" key="2">
    <source>
        <dbReference type="EMBL" id="ODH13717.1"/>
    </source>
</evidence>
<dbReference type="InterPro" id="IPR002110">
    <property type="entry name" value="Ankyrin_rpt"/>
</dbReference>
<feature type="repeat" description="ANK" evidence="1">
    <location>
        <begin position="262"/>
        <end position="288"/>
    </location>
</feature>
<proteinExistence type="predicted"/>
<dbReference type="VEuPathDB" id="FungiDB:PADG_12185"/>
<evidence type="ECO:0000313" key="3">
    <source>
        <dbReference type="Proteomes" id="UP000242814"/>
    </source>
</evidence>
<evidence type="ECO:0000256" key="1">
    <source>
        <dbReference type="PROSITE-ProRule" id="PRU00023"/>
    </source>
</evidence>
<comment type="caution">
    <text evidence="2">The sequence shown here is derived from an EMBL/GenBank/DDBJ whole genome shotgun (WGS) entry which is preliminary data.</text>
</comment>
<dbReference type="PROSITE" id="PS50297">
    <property type="entry name" value="ANK_REP_REGION"/>
    <property type="match status" value="1"/>
</dbReference>
<dbReference type="SUPFAM" id="SSF48403">
    <property type="entry name" value="Ankyrin repeat"/>
    <property type="match status" value="1"/>
</dbReference>
<dbReference type="AlphaFoldDB" id="A0A1D2J6C4"/>
<name>A0A1D2J6C4_PARBR</name>
<dbReference type="InterPro" id="IPR036770">
    <property type="entry name" value="Ankyrin_rpt-contain_sf"/>
</dbReference>
<sequence>MSLFLGDKEFVKSEHKHLSNIVGSWTQDSTYWATQTMKASFAIQGMSLLDFAVWQNDMAAVKFLVKQQTHYFIKSKSDNGDCHKFITVSFDIFKLAVKNGQTEMLGFFMLKMGIGFPFPALMEEAGVKVKTKQKYYQGLSVYRRKWEDWVTENVYPYGRSLQSSNSFLLLTITLKNLESVKWFLNNEPEKKYREFLHTFRDDSRLAPLFQEESGFEEMITSWLGNLALHCAVMTAPTEELGISLIHFILQQFPDSLHTKNADDLTSLHLAFAGQRIIATRVLVEAGAD</sequence>
<dbReference type="Gene3D" id="1.25.40.20">
    <property type="entry name" value="Ankyrin repeat-containing domain"/>
    <property type="match status" value="1"/>
</dbReference>
<dbReference type="PROSITE" id="PS50088">
    <property type="entry name" value="ANK_REPEAT"/>
    <property type="match status" value="1"/>
</dbReference>
<accession>A0A1D2J6C4</accession>
<dbReference type="Proteomes" id="UP000242814">
    <property type="component" value="Unassembled WGS sequence"/>
</dbReference>
<dbReference type="VEuPathDB" id="FungiDB:PABG_12238"/>
<gene>
    <name evidence="2" type="ORF">ACO22_06972</name>
</gene>
<organism evidence="2 3">
    <name type="scientific">Paracoccidioides brasiliensis</name>
    <dbReference type="NCBI Taxonomy" id="121759"/>
    <lineage>
        <taxon>Eukaryota</taxon>
        <taxon>Fungi</taxon>
        <taxon>Dikarya</taxon>
        <taxon>Ascomycota</taxon>
        <taxon>Pezizomycotina</taxon>
        <taxon>Eurotiomycetes</taxon>
        <taxon>Eurotiomycetidae</taxon>
        <taxon>Onygenales</taxon>
        <taxon>Ajellomycetaceae</taxon>
        <taxon>Paracoccidioides</taxon>
    </lineage>
</organism>
<protein>
    <submittedName>
        <fullName evidence="2">Uncharacterized protein</fullName>
    </submittedName>
</protein>
<dbReference type="EMBL" id="LZYO01000431">
    <property type="protein sequence ID" value="ODH13717.1"/>
    <property type="molecule type" value="Genomic_DNA"/>
</dbReference>
<reference evidence="2 3" key="1">
    <citation type="submission" date="2016-06" db="EMBL/GenBank/DDBJ databases">
        <authorList>
            <person name="Kjaerup R.B."/>
            <person name="Dalgaard T.S."/>
            <person name="Juul-Madsen H.R."/>
        </authorList>
    </citation>
    <scope>NUCLEOTIDE SEQUENCE [LARGE SCALE GENOMIC DNA]</scope>
    <source>
        <strain evidence="2 3">Pb300</strain>
    </source>
</reference>
<keyword evidence="1" id="KW-0040">ANK repeat</keyword>